<name>A0A0E9W9S2_ANGAN</name>
<dbReference type="AlphaFoldDB" id="A0A0E9W9S2"/>
<sequence length="54" mass="6305">MLYYIIDSSHKVRLKWAIGKTSDQCKTCFSSCHLLCSIDSWLKTIRNVKKKPTE</sequence>
<protein>
    <submittedName>
        <fullName evidence="1">Uncharacterized protein</fullName>
    </submittedName>
</protein>
<organism evidence="1">
    <name type="scientific">Anguilla anguilla</name>
    <name type="common">European freshwater eel</name>
    <name type="synonym">Muraena anguilla</name>
    <dbReference type="NCBI Taxonomy" id="7936"/>
    <lineage>
        <taxon>Eukaryota</taxon>
        <taxon>Metazoa</taxon>
        <taxon>Chordata</taxon>
        <taxon>Craniata</taxon>
        <taxon>Vertebrata</taxon>
        <taxon>Euteleostomi</taxon>
        <taxon>Actinopterygii</taxon>
        <taxon>Neopterygii</taxon>
        <taxon>Teleostei</taxon>
        <taxon>Anguilliformes</taxon>
        <taxon>Anguillidae</taxon>
        <taxon>Anguilla</taxon>
    </lineage>
</organism>
<reference evidence="1" key="1">
    <citation type="submission" date="2014-11" db="EMBL/GenBank/DDBJ databases">
        <authorList>
            <person name="Amaro Gonzalez C."/>
        </authorList>
    </citation>
    <scope>NUCLEOTIDE SEQUENCE</scope>
</reference>
<evidence type="ECO:0000313" key="1">
    <source>
        <dbReference type="EMBL" id="JAH86295.1"/>
    </source>
</evidence>
<proteinExistence type="predicted"/>
<reference evidence="1" key="2">
    <citation type="journal article" date="2015" name="Fish Shellfish Immunol.">
        <title>Early steps in the European eel (Anguilla anguilla)-Vibrio vulnificus interaction in the gills: Role of the RtxA13 toxin.</title>
        <authorList>
            <person name="Callol A."/>
            <person name="Pajuelo D."/>
            <person name="Ebbesson L."/>
            <person name="Teles M."/>
            <person name="MacKenzie S."/>
            <person name="Amaro C."/>
        </authorList>
    </citation>
    <scope>NUCLEOTIDE SEQUENCE</scope>
</reference>
<accession>A0A0E9W9S2</accession>
<dbReference type="EMBL" id="GBXM01022282">
    <property type="protein sequence ID" value="JAH86295.1"/>
    <property type="molecule type" value="Transcribed_RNA"/>
</dbReference>